<dbReference type="AlphaFoldDB" id="A0A2A4Y9F2"/>
<dbReference type="EMBL" id="NVUU01000137">
    <property type="protein sequence ID" value="PCI91301.1"/>
    <property type="molecule type" value="Genomic_DNA"/>
</dbReference>
<organism evidence="1 2">
    <name type="scientific">Aerophobetes bacterium</name>
    <dbReference type="NCBI Taxonomy" id="2030807"/>
    <lineage>
        <taxon>Bacteria</taxon>
        <taxon>Candidatus Aerophobota</taxon>
    </lineage>
</organism>
<name>A0A2A4Y9F2_UNCAE</name>
<gene>
    <name evidence="1" type="ORF">COB11_08520</name>
</gene>
<dbReference type="Gene3D" id="3.10.450.620">
    <property type="entry name" value="JHP933, nucleotidyltransferase-like core domain"/>
    <property type="match status" value="1"/>
</dbReference>
<accession>A0A2A4Y9F2</accession>
<dbReference type="InterPro" id="IPR014942">
    <property type="entry name" value="AbiEii"/>
</dbReference>
<reference evidence="2" key="1">
    <citation type="submission" date="2017-08" db="EMBL/GenBank/DDBJ databases">
        <title>A dynamic microbial community with high functional redundancy inhabits the cold, oxic subseafloor aquifer.</title>
        <authorList>
            <person name="Tully B.J."/>
            <person name="Wheat C.G."/>
            <person name="Glazer B.T."/>
            <person name="Huber J.A."/>
        </authorList>
    </citation>
    <scope>NUCLEOTIDE SEQUENCE [LARGE SCALE GENOMIC DNA]</scope>
</reference>
<dbReference type="Proteomes" id="UP000217838">
    <property type="component" value="Unassembled WGS sequence"/>
</dbReference>
<evidence type="ECO:0000313" key="1">
    <source>
        <dbReference type="EMBL" id="PCI91301.1"/>
    </source>
</evidence>
<evidence type="ECO:0008006" key="3">
    <source>
        <dbReference type="Google" id="ProtNLM"/>
    </source>
</evidence>
<evidence type="ECO:0000313" key="2">
    <source>
        <dbReference type="Proteomes" id="UP000217838"/>
    </source>
</evidence>
<comment type="caution">
    <text evidence="1">The sequence shown here is derived from an EMBL/GenBank/DDBJ whole genome shotgun (WGS) entry which is preliminary data.</text>
</comment>
<protein>
    <recommendedName>
        <fullName evidence="3">Nucleotidyl transferase AbiEii/AbiGii toxin family protein</fullName>
    </recommendedName>
</protein>
<sequence>MNYKPLRRQLDEICRKTSTRLDVIQQDYLLTWLLFGIYQHEDLKNNLVFKGGTALKKCYFGEYRFSEDLDFSARNDAPSASSLFRAISETCKEVEGKMNESAQIALYVKRYLEKSPHPNNQEAFTISAQFPWQRQPLTKVMIEISRDEVILFEAKTQPLMHTYEQEIEQELLVYSLEEIVIEKLRAILQHTKKIHERDWSRSRARDYYDLWHIFRSFENDLVFEDMPTLLREKCSNKNVEFNNVDSFYDPVMIENVLKTWDRWLGPLVTNLPNCTQVLDEVRLKIEKLFTSIESKV</sequence>
<proteinExistence type="predicted"/>
<dbReference type="Pfam" id="PF08843">
    <property type="entry name" value="AbiEii"/>
    <property type="match status" value="1"/>
</dbReference>